<dbReference type="GO" id="GO:0004525">
    <property type="term" value="F:ribonuclease III activity"/>
    <property type="evidence" value="ECO:0007669"/>
    <property type="project" value="InterPro"/>
</dbReference>
<dbReference type="AlphaFoldDB" id="A0AAW2YJF7"/>
<dbReference type="Proteomes" id="UP001431209">
    <property type="component" value="Unassembled WGS sequence"/>
</dbReference>
<dbReference type="PROSITE" id="PS50142">
    <property type="entry name" value="RNASE_3_2"/>
    <property type="match status" value="1"/>
</dbReference>
<gene>
    <name evidence="2" type="ORF">AKO1_005989</name>
</gene>
<evidence type="ECO:0000313" key="3">
    <source>
        <dbReference type="Proteomes" id="UP001431209"/>
    </source>
</evidence>
<keyword evidence="3" id="KW-1185">Reference proteome</keyword>
<dbReference type="CDD" id="cd00593">
    <property type="entry name" value="RIBOc"/>
    <property type="match status" value="1"/>
</dbReference>
<dbReference type="InterPro" id="IPR000999">
    <property type="entry name" value="RNase_III_dom"/>
</dbReference>
<sequence length="344" mass="39389">MVCNLFSQLTNMFTLKSYLKPRLIFTIGCTQARYAVVTQTEKLTKEVPSAPVQTEKQNWRDLRSTVQKLNYERNKHQQSRTGREYRSKDLTQGVRSMLTNPRFNLDEFFNTDQDMIALTEATTHQSFGAGKVSDQSRLSFLGREAAEFLVTDILVNKYYPKEEKNNSTRMSENVINAMKSLYLSRSHVGVLVAGGQWGWGFPGTDYDELRFFIRCTSFHTFATRTRMDAMADSVYAIIGAVYQNYGPKQCKRFIEKFIMNKSPNEIMEALMKVKPTPQVLNDIMFTMDGVTPRRIETKEGNIFKCAYYVRKNLLGFATASNPEDAKNMGAFNGLVNLGRLLPTY</sequence>
<feature type="domain" description="RNase III" evidence="1">
    <location>
        <begin position="98"/>
        <end position="246"/>
    </location>
</feature>
<protein>
    <recommendedName>
        <fullName evidence="1">RNase III domain-containing protein</fullName>
    </recommendedName>
</protein>
<dbReference type="Gene3D" id="1.10.1520.10">
    <property type="entry name" value="Ribonuclease III domain"/>
    <property type="match status" value="1"/>
</dbReference>
<evidence type="ECO:0000259" key="1">
    <source>
        <dbReference type="PROSITE" id="PS50142"/>
    </source>
</evidence>
<reference evidence="2 3" key="1">
    <citation type="submission" date="2024-03" db="EMBL/GenBank/DDBJ databases">
        <title>The Acrasis kona genome and developmental transcriptomes reveal deep origins of eukaryotic multicellular pathways.</title>
        <authorList>
            <person name="Sheikh S."/>
            <person name="Fu C.-J."/>
            <person name="Brown M.W."/>
            <person name="Baldauf S.L."/>
        </authorList>
    </citation>
    <scope>NUCLEOTIDE SEQUENCE [LARGE SCALE GENOMIC DNA]</scope>
    <source>
        <strain evidence="2 3">ATCC MYA-3509</strain>
    </source>
</reference>
<comment type="caution">
    <text evidence="2">The sequence shown here is derived from an EMBL/GenBank/DDBJ whole genome shotgun (WGS) entry which is preliminary data.</text>
</comment>
<accession>A0AAW2YJF7</accession>
<dbReference type="GO" id="GO:0006396">
    <property type="term" value="P:RNA processing"/>
    <property type="evidence" value="ECO:0007669"/>
    <property type="project" value="InterPro"/>
</dbReference>
<dbReference type="SUPFAM" id="SSF69065">
    <property type="entry name" value="RNase III domain-like"/>
    <property type="match status" value="1"/>
</dbReference>
<proteinExistence type="predicted"/>
<dbReference type="EMBL" id="JAOPGA020000147">
    <property type="protein sequence ID" value="KAL0477171.1"/>
    <property type="molecule type" value="Genomic_DNA"/>
</dbReference>
<evidence type="ECO:0000313" key="2">
    <source>
        <dbReference type="EMBL" id="KAL0477171.1"/>
    </source>
</evidence>
<organism evidence="2 3">
    <name type="scientific">Acrasis kona</name>
    <dbReference type="NCBI Taxonomy" id="1008807"/>
    <lineage>
        <taxon>Eukaryota</taxon>
        <taxon>Discoba</taxon>
        <taxon>Heterolobosea</taxon>
        <taxon>Tetramitia</taxon>
        <taxon>Eutetramitia</taxon>
        <taxon>Acrasidae</taxon>
        <taxon>Acrasis</taxon>
    </lineage>
</organism>
<name>A0AAW2YJF7_9EUKA</name>
<dbReference type="Pfam" id="PF14622">
    <property type="entry name" value="Ribonucleas_3_3"/>
    <property type="match status" value="1"/>
</dbReference>
<dbReference type="InterPro" id="IPR036389">
    <property type="entry name" value="RNase_III_sf"/>
</dbReference>